<keyword evidence="1" id="KW-0812">Transmembrane</keyword>
<dbReference type="AlphaFoldDB" id="A0A1T5BLL5"/>
<feature type="transmembrane region" description="Helical" evidence="1">
    <location>
        <begin position="20"/>
        <end position="39"/>
    </location>
</feature>
<keyword evidence="3" id="KW-1185">Reference proteome</keyword>
<reference evidence="2 3" key="1">
    <citation type="submission" date="2017-02" db="EMBL/GenBank/DDBJ databases">
        <authorList>
            <person name="Peterson S.W."/>
        </authorList>
    </citation>
    <scope>NUCLEOTIDE SEQUENCE [LARGE SCALE GENOMIC DNA]</scope>
    <source>
        <strain evidence="2 3">DSM 22899</strain>
    </source>
</reference>
<keyword evidence="1" id="KW-1133">Transmembrane helix</keyword>
<dbReference type="STRING" id="623280.SAMN05660226_01564"/>
<name>A0A1T5BLL5_9SPHI</name>
<evidence type="ECO:0000313" key="2">
    <source>
        <dbReference type="EMBL" id="SKB47939.1"/>
    </source>
</evidence>
<accession>A0A1T5BLL5</accession>
<sequence length="112" mass="12439">MVQQKKLTTQPIRATALAKCMLWGAGIALILISLFLFAAGDPNPDWGKLWMVRPLLIVPSAGAMGGIFYYVMNPMRYRGGWKKLSANLLSLVVYVIVLWLGTVLGLDGTWWN</sequence>
<protein>
    <recommendedName>
        <fullName evidence="4">Potassium transporter KefB</fullName>
    </recommendedName>
</protein>
<evidence type="ECO:0000313" key="3">
    <source>
        <dbReference type="Proteomes" id="UP000190541"/>
    </source>
</evidence>
<organism evidence="2 3">
    <name type="scientific">Parapedobacter luteus</name>
    <dbReference type="NCBI Taxonomy" id="623280"/>
    <lineage>
        <taxon>Bacteria</taxon>
        <taxon>Pseudomonadati</taxon>
        <taxon>Bacteroidota</taxon>
        <taxon>Sphingobacteriia</taxon>
        <taxon>Sphingobacteriales</taxon>
        <taxon>Sphingobacteriaceae</taxon>
        <taxon>Parapedobacter</taxon>
    </lineage>
</organism>
<dbReference type="OrthoDB" id="770034at2"/>
<keyword evidence="1" id="KW-0472">Membrane</keyword>
<evidence type="ECO:0008006" key="4">
    <source>
        <dbReference type="Google" id="ProtNLM"/>
    </source>
</evidence>
<feature type="transmembrane region" description="Helical" evidence="1">
    <location>
        <begin position="51"/>
        <end position="72"/>
    </location>
</feature>
<feature type="transmembrane region" description="Helical" evidence="1">
    <location>
        <begin position="84"/>
        <end position="106"/>
    </location>
</feature>
<proteinExistence type="predicted"/>
<evidence type="ECO:0000256" key="1">
    <source>
        <dbReference type="SAM" id="Phobius"/>
    </source>
</evidence>
<dbReference type="EMBL" id="FUYS01000003">
    <property type="protein sequence ID" value="SKB47939.1"/>
    <property type="molecule type" value="Genomic_DNA"/>
</dbReference>
<dbReference type="Proteomes" id="UP000190541">
    <property type="component" value="Unassembled WGS sequence"/>
</dbReference>
<gene>
    <name evidence="2" type="ORF">SAMN05660226_01564</name>
</gene>